<feature type="compositionally biased region" description="Low complexity" evidence="1">
    <location>
        <begin position="108"/>
        <end position="126"/>
    </location>
</feature>
<feature type="compositionally biased region" description="Polar residues" evidence="1">
    <location>
        <begin position="931"/>
        <end position="965"/>
    </location>
</feature>
<feature type="compositionally biased region" description="Polar residues" evidence="1">
    <location>
        <begin position="134"/>
        <end position="144"/>
    </location>
</feature>
<feature type="region of interest" description="Disordered" evidence="1">
    <location>
        <begin position="867"/>
        <end position="887"/>
    </location>
</feature>
<feature type="compositionally biased region" description="Low complexity" evidence="1">
    <location>
        <begin position="171"/>
        <end position="185"/>
    </location>
</feature>
<feature type="region of interest" description="Disordered" evidence="1">
    <location>
        <begin position="1051"/>
        <end position="1071"/>
    </location>
</feature>
<evidence type="ECO:0000313" key="3">
    <source>
        <dbReference type="Proteomes" id="UP000027222"/>
    </source>
</evidence>
<feature type="region of interest" description="Disordered" evidence="1">
    <location>
        <begin position="918"/>
        <end position="1017"/>
    </location>
</feature>
<accession>A0A067SZ10</accession>
<feature type="compositionally biased region" description="Polar residues" evidence="1">
    <location>
        <begin position="565"/>
        <end position="574"/>
    </location>
</feature>
<feature type="compositionally biased region" description="Low complexity" evidence="1">
    <location>
        <begin position="46"/>
        <end position="59"/>
    </location>
</feature>
<feature type="compositionally biased region" description="Basic residues" evidence="1">
    <location>
        <begin position="160"/>
        <end position="170"/>
    </location>
</feature>
<feature type="region of interest" description="Disordered" evidence="1">
    <location>
        <begin position="223"/>
        <end position="260"/>
    </location>
</feature>
<gene>
    <name evidence="2" type="ORF">GALMADRAFT_267820</name>
</gene>
<dbReference type="AlphaFoldDB" id="A0A067SZ10"/>
<organism evidence="2 3">
    <name type="scientific">Galerina marginata (strain CBS 339.88)</name>
    <dbReference type="NCBI Taxonomy" id="685588"/>
    <lineage>
        <taxon>Eukaryota</taxon>
        <taxon>Fungi</taxon>
        <taxon>Dikarya</taxon>
        <taxon>Basidiomycota</taxon>
        <taxon>Agaricomycotina</taxon>
        <taxon>Agaricomycetes</taxon>
        <taxon>Agaricomycetidae</taxon>
        <taxon>Agaricales</taxon>
        <taxon>Agaricineae</taxon>
        <taxon>Strophariaceae</taxon>
        <taxon>Galerina</taxon>
    </lineage>
</organism>
<feature type="compositionally biased region" description="Basic and acidic residues" evidence="1">
    <location>
        <begin position="1051"/>
        <end position="1060"/>
    </location>
</feature>
<feature type="region of interest" description="Disordered" evidence="1">
    <location>
        <begin position="317"/>
        <end position="416"/>
    </location>
</feature>
<dbReference type="HOGENOM" id="CLU_010271_0_0_1"/>
<feature type="compositionally biased region" description="Basic and acidic residues" evidence="1">
    <location>
        <begin position="447"/>
        <end position="468"/>
    </location>
</feature>
<dbReference type="EMBL" id="KL142379">
    <property type="protein sequence ID" value="KDR76185.1"/>
    <property type="molecule type" value="Genomic_DNA"/>
</dbReference>
<feature type="region of interest" description="Disordered" evidence="1">
    <location>
        <begin position="108"/>
        <end position="204"/>
    </location>
</feature>
<dbReference type="OrthoDB" id="3264780at2759"/>
<feature type="compositionally biased region" description="Basic and acidic residues" evidence="1">
    <location>
        <begin position="1"/>
        <end position="11"/>
    </location>
</feature>
<evidence type="ECO:0000313" key="2">
    <source>
        <dbReference type="EMBL" id="KDR76185.1"/>
    </source>
</evidence>
<feature type="compositionally biased region" description="Low complexity" evidence="1">
    <location>
        <begin position="223"/>
        <end position="236"/>
    </location>
</feature>
<feature type="compositionally biased region" description="Polar residues" evidence="1">
    <location>
        <begin position="521"/>
        <end position="535"/>
    </location>
</feature>
<feature type="region of interest" description="Disordered" evidence="1">
    <location>
        <begin position="521"/>
        <end position="598"/>
    </location>
</feature>
<feature type="compositionally biased region" description="Pro residues" evidence="1">
    <location>
        <begin position="353"/>
        <end position="372"/>
    </location>
</feature>
<feature type="region of interest" description="Disordered" evidence="1">
    <location>
        <begin position="434"/>
        <end position="493"/>
    </location>
</feature>
<evidence type="ECO:0000256" key="1">
    <source>
        <dbReference type="SAM" id="MobiDB-lite"/>
    </source>
</evidence>
<keyword evidence="3" id="KW-1185">Reference proteome</keyword>
<reference evidence="3" key="1">
    <citation type="journal article" date="2014" name="Proc. Natl. Acad. Sci. U.S.A.">
        <title>Extensive sampling of basidiomycete genomes demonstrates inadequacy of the white-rot/brown-rot paradigm for wood decay fungi.</title>
        <authorList>
            <person name="Riley R."/>
            <person name="Salamov A.A."/>
            <person name="Brown D.W."/>
            <person name="Nagy L.G."/>
            <person name="Floudas D."/>
            <person name="Held B.W."/>
            <person name="Levasseur A."/>
            <person name="Lombard V."/>
            <person name="Morin E."/>
            <person name="Otillar R."/>
            <person name="Lindquist E.A."/>
            <person name="Sun H."/>
            <person name="LaButti K.M."/>
            <person name="Schmutz J."/>
            <person name="Jabbour D."/>
            <person name="Luo H."/>
            <person name="Baker S.E."/>
            <person name="Pisabarro A.G."/>
            <person name="Walton J.D."/>
            <person name="Blanchette R.A."/>
            <person name="Henrissat B."/>
            <person name="Martin F."/>
            <person name="Cullen D."/>
            <person name="Hibbett D.S."/>
            <person name="Grigoriev I.V."/>
        </authorList>
    </citation>
    <scope>NUCLEOTIDE SEQUENCE [LARGE SCALE GENOMIC DNA]</scope>
    <source>
        <strain evidence="3">CBS 339.88</strain>
    </source>
</reference>
<feature type="compositionally biased region" description="Low complexity" evidence="1">
    <location>
        <begin position="969"/>
        <end position="1004"/>
    </location>
</feature>
<feature type="compositionally biased region" description="Low complexity" evidence="1">
    <location>
        <begin position="575"/>
        <end position="598"/>
    </location>
</feature>
<proteinExistence type="predicted"/>
<feature type="region of interest" description="Disordered" evidence="1">
    <location>
        <begin position="1"/>
        <end position="87"/>
    </location>
</feature>
<dbReference type="STRING" id="685588.A0A067SZ10"/>
<sequence length="1071" mass="110351">MEHDDEAHDSDSLFGSPPPSPRPTGRQALPAPAPPSVCADVGVGLSSCSSSSGRRSSPSTAPPAAQKQNVGTIALPGSHPDSELPINPLALSLNLGIVHRPPAQLSTAANVNANANANAHAGNGNNPGQRNVVDASTITQPRTASPSGSRKKTSQSSSKPKPKPKKRTRPSRSTSASSTPQPTSPEFALPDPSVPPPPNFLRNQENLLGRAGRVAGVKPAALTHTHTAAQSQSQSQFHPRKRTRGSTPTNPILIDDEDDTQTPRLSIATPYIDPALLTAPTNQEIMAVLVGQKDIFPILGGILKLAMGNASAAAAAAVGPGPSTRKAGGSAFQRGASQQPIAPKTKKKSRSSAPPPPPSASAPPPPPAPPQTQPYKIPPLKKRKLNRVPAGASDWDVPYPFPEGQGPAQYGETWERERGKQLVSQLVGLIKGAARKAGVRKYLAGREGGRDKDKDKEGDGKGKGKEGDTNVNGYYRPETAMQPQTVDPHMMSQEWNPAWARSDGQVYDVLQDASNASWVLGPATQSTDTDPQTFEQLMGPYPGSTSTSAQAQAQAQELSFDLASGTPSGPGATNASSSFSAPSQAQTQAQAQGAAPAPAFDQTSLDSWMSFFADNFPSSFDPSSMDFCGTPTPTTGTSHCSTPAPGAGGDVDMGGFGFMGPEGLGLASASGVGGDGSAQVEAGASASGSGLYTEDLSAMLFSILNQHQTQTQQVQNSSVNTPMDLTSFNPTPNTGFPVSSSSSAIGDDVIDPSLLALSTPAPPPPASSSADLNLNWGNLLGTGTGTGFPSTDQNSNSGLSLNAISTQQQQQQSPSPIPSLSGTSASANDPATPASASAGWDLALPGVYVDVDALVAEGGIGGRGAGAGDVFGGDEDEGQDWGAEPSKGASVGLDADVDADEGDFGLLPEVFERLDKGKGRAVDPPSPQPVVWTTPTPGQLSSSTSATPIQDSPQEPALTQSQSQFLVPALARTTSTSTPTASHSANIHSSSFSSAAAASALAARAARKQRKDEIMQRASEKRARLQAELDEVKMRLWATTVEQAGLVRLRREAEEEERRVGLGGDGDGDGS</sequence>
<name>A0A067SZ10_GALM3</name>
<feature type="compositionally biased region" description="Polar residues" evidence="1">
    <location>
        <begin position="820"/>
        <end position="829"/>
    </location>
</feature>
<feature type="region of interest" description="Disordered" evidence="1">
    <location>
        <begin position="804"/>
        <end position="835"/>
    </location>
</feature>
<dbReference type="Proteomes" id="UP000027222">
    <property type="component" value="Unassembled WGS sequence"/>
</dbReference>
<protein>
    <submittedName>
        <fullName evidence="2">Uncharacterized protein</fullName>
    </submittedName>
</protein>